<dbReference type="InterPro" id="IPR008969">
    <property type="entry name" value="CarboxyPept-like_regulatory"/>
</dbReference>
<evidence type="ECO:0000256" key="5">
    <source>
        <dbReference type="ARBA" id="ARBA00023136"/>
    </source>
</evidence>
<comment type="subcellular location">
    <subcellularLocation>
        <location evidence="1 7">Cell outer membrane</location>
        <topology evidence="1 7">Multi-pass membrane protein</topology>
    </subcellularLocation>
</comment>
<dbReference type="InterPro" id="IPR036942">
    <property type="entry name" value="Beta-barrel_TonB_sf"/>
</dbReference>
<protein>
    <recommendedName>
        <fullName evidence="9">TonB-dependent receptor plug domain-containing protein</fullName>
    </recommendedName>
</protein>
<keyword evidence="5 7" id="KW-0472">Membrane</keyword>
<evidence type="ECO:0000256" key="8">
    <source>
        <dbReference type="SAM" id="SignalP"/>
    </source>
</evidence>
<proteinExistence type="inferred from homology"/>
<evidence type="ECO:0000256" key="3">
    <source>
        <dbReference type="ARBA" id="ARBA00022452"/>
    </source>
</evidence>
<dbReference type="InterPro" id="IPR012910">
    <property type="entry name" value="Plug_dom"/>
</dbReference>
<dbReference type="RefSeq" id="WP_095511233.1">
    <property type="nucleotide sequence ID" value="NZ_MQWD01000001.1"/>
</dbReference>
<organism evidence="10 11">
    <name type="scientific">Rubrivirga marina</name>
    <dbReference type="NCBI Taxonomy" id="1196024"/>
    <lineage>
        <taxon>Bacteria</taxon>
        <taxon>Pseudomonadati</taxon>
        <taxon>Rhodothermota</taxon>
        <taxon>Rhodothermia</taxon>
        <taxon>Rhodothermales</taxon>
        <taxon>Rubricoccaceae</taxon>
        <taxon>Rubrivirga</taxon>
    </lineage>
</organism>
<sequence length="1005" mass="106353">MLLSTLRRATLAALFVLPALAAAQGTVRGTVTDAETGASIPGATVFVAASNIGTTTDADGAYELALPPGQRTLTVSFVGYRSQELEVPEGQTTLNIALEPDLLGLEEVVVTGLGTTIRRANSANSVETISARELAEVSTPQTLDGALNGKVTGAVINSNSGAPGGGINIRLRGITTINGNSQPLYVVDGVIISNDAVSNGINAVTAAAGGGNASNQDNPANRIADLAPEDIESIEILKGPSAAAIYGARAANGVVVIRTKRGSSGRTDVSFSQSVGMTSIGRRLGTRQFTEATAIDQFTTAPDDDATPEEIAQYNASVEQIRQLYRAGEAAGFYDYEEALYGNEGLLLTSDLSVSGGNDRTQFFVSGIVKDDEGIIEQTGYEKQSGRVNLTHRLSNVFSVDANANYIRSVARRGITGNDNSGTTYGIGLLATPNFVNLFPDANGVYPDNPFNSSNFLQTRDLSTIEEENNRFLGSGQLTVNLFTTNTQSLQLVGTGGVDYYALDQVNLFPVELQFEDDDGLPGTSILGRTTNLNTNLQALAVHGYAPEGRSLSFTTQLGFTAFDQDFNNVSSVAQGLIPNQQNLDQAAALQTNQGRLFQNDRAVFAQEEVNWNDAIIGTLGVRAEQSSANGDVDTFYAYPKAGLAVNLTNLGLFEGGPVDLFKLRAAFGQTGNTAPFGAKFTTYGTLAVGGNIGLSIGGQRGLADVVPERASEIEAGLDLTLLDGRVNFEGTVYAKTVDDLLLTRQVPLSSGFTVETFNGGQLQNNGIELGLSLIPVDGPSVRWISRTSFWANQAEVTELNVPPFQAAGGGFGTGLGSIRIEEGESPTQIVGIDGGEVVQLGDVSPDFQMSFFNDVTIARRLRFTAFAHWKQGGDIINLSELLGDLSGTSPDYDDDADGDGTPDGLQRLLQFGSSARPFVQDASYFRLREVRLDYDVAPQFFGPLGGALQSLRLGISATNLFTITPYKSYDPEVSNFGNQPVASGVEVAPFPSSRNVYFHVNLGL</sequence>
<feature type="chain" id="PRO_5013012673" description="TonB-dependent receptor plug domain-containing protein" evidence="8">
    <location>
        <begin position="22"/>
        <end position="1005"/>
    </location>
</feature>
<keyword evidence="2 7" id="KW-0813">Transport</keyword>
<evidence type="ECO:0000259" key="9">
    <source>
        <dbReference type="Pfam" id="PF07715"/>
    </source>
</evidence>
<evidence type="ECO:0000313" key="11">
    <source>
        <dbReference type="Proteomes" id="UP000216339"/>
    </source>
</evidence>
<dbReference type="Gene3D" id="2.60.40.1120">
    <property type="entry name" value="Carboxypeptidase-like, regulatory domain"/>
    <property type="match status" value="1"/>
</dbReference>
<evidence type="ECO:0000256" key="2">
    <source>
        <dbReference type="ARBA" id="ARBA00022448"/>
    </source>
</evidence>
<comment type="caution">
    <text evidence="10">The sequence shown here is derived from an EMBL/GenBank/DDBJ whole genome shotgun (WGS) entry which is preliminary data.</text>
</comment>
<keyword evidence="3 7" id="KW-1134">Transmembrane beta strand</keyword>
<dbReference type="InterPro" id="IPR023996">
    <property type="entry name" value="TonB-dep_OMP_SusC/RagA"/>
</dbReference>
<accession>A0A271J2P2</accession>
<dbReference type="SUPFAM" id="SSF49464">
    <property type="entry name" value="Carboxypeptidase regulatory domain-like"/>
    <property type="match status" value="1"/>
</dbReference>
<dbReference type="Gene3D" id="2.170.130.10">
    <property type="entry name" value="TonB-dependent receptor, plug domain"/>
    <property type="match status" value="1"/>
</dbReference>
<evidence type="ECO:0000256" key="1">
    <source>
        <dbReference type="ARBA" id="ARBA00004571"/>
    </source>
</evidence>
<dbReference type="GO" id="GO:0009279">
    <property type="term" value="C:cell outer membrane"/>
    <property type="evidence" value="ECO:0007669"/>
    <property type="project" value="UniProtKB-SubCell"/>
</dbReference>
<evidence type="ECO:0000256" key="6">
    <source>
        <dbReference type="ARBA" id="ARBA00023237"/>
    </source>
</evidence>
<dbReference type="EMBL" id="MQWD01000001">
    <property type="protein sequence ID" value="PAP77567.1"/>
    <property type="molecule type" value="Genomic_DNA"/>
</dbReference>
<dbReference type="InterPro" id="IPR037066">
    <property type="entry name" value="Plug_dom_sf"/>
</dbReference>
<feature type="domain" description="TonB-dependent receptor plug" evidence="9">
    <location>
        <begin position="121"/>
        <end position="254"/>
    </location>
</feature>
<reference evidence="10 11" key="1">
    <citation type="submission" date="2016-11" db="EMBL/GenBank/DDBJ databases">
        <title>Study of marine rhodopsin-containing bacteria.</title>
        <authorList>
            <person name="Yoshizawa S."/>
            <person name="Kumagai Y."/>
            <person name="Kogure K."/>
        </authorList>
    </citation>
    <scope>NUCLEOTIDE SEQUENCE [LARGE SCALE GENOMIC DNA]</scope>
    <source>
        <strain evidence="10 11">SAORIC-28</strain>
    </source>
</reference>
<dbReference type="SUPFAM" id="SSF56935">
    <property type="entry name" value="Porins"/>
    <property type="match status" value="1"/>
</dbReference>
<keyword evidence="11" id="KW-1185">Reference proteome</keyword>
<evidence type="ECO:0000256" key="4">
    <source>
        <dbReference type="ARBA" id="ARBA00022692"/>
    </source>
</evidence>
<evidence type="ECO:0000313" key="10">
    <source>
        <dbReference type="EMBL" id="PAP77567.1"/>
    </source>
</evidence>
<dbReference type="OrthoDB" id="9768177at2"/>
<dbReference type="Gene3D" id="2.40.170.20">
    <property type="entry name" value="TonB-dependent receptor, beta-barrel domain"/>
    <property type="match status" value="1"/>
</dbReference>
<name>A0A271J2P2_9BACT</name>
<dbReference type="Pfam" id="PF07715">
    <property type="entry name" value="Plug"/>
    <property type="match status" value="1"/>
</dbReference>
<dbReference type="Proteomes" id="UP000216339">
    <property type="component" value="Unassembled WGS sequence"/>
</dbReference>
<dbReference type="InterPro" id="IPR023997">
    <property type="entry name" value="TonB-dep_OMP_SusC/RagA_CS"/>
</dbReference>
<dbReference type="AlphaFoldDB" id="A0A271J2P2"/>
<keyword evidence="6 7" id="KW-0998">Cell outer membrane</keyword>
<dbReference type="NCBIfam" id="TIGR04057">
    <property type="entry name" value="SusC_RagA_signa"/>
    <property type="match status" value="1"/>
</dbReference>
<dbReference type="PROSITE" id="PS52016">
    <property type="entry name" value="TONB_DEPENDENT_REC_3"/>
    <property type="match status" value="1"/>
</dbReference>
<keyword evidence="8" id="KW-0732">Signal</keyword>
<gene>
    <name evidence="10" type="ORF">BSZ37_14510</name>
</gene>
<dbReference type="Pfam" id="PF13715">
    <property type="entry name" value="CarbopepD_reg_2"/>
    <property type="match status" value="1"/>
</dbReference>
<evidence type="ECO:0000256" key="7">
    <source>
        <dbReference type="PROSITE-ProRule" id="PRU01360"/>
    </source>
</evidence>
<feature type="signal peptide" evidence="8">
    <location>
        <begin position="1"/>
        <end position="21"/>
    </location>
</feature>
<dbReference type="InterPro" id="IPR039426">
    <property type="entry name" value="TonB-dep_rcpt-like"/>
</dbReference>
<dbReference type="NCBIfam" id="TIGR04056">
    <property type="entry name" value="OMP_RagA_SusC"/>
    <property type="match status" value="1"/>
</dbReference>
<keyword evidence="4 7" id="KW-0812">Transmembrane</keyword>
<comment type="similarity">
    <text evidence="7">Belongs to the TonB-dependent receptor family.</text>
</comment>